<reference evidence="1 2" key="1">
    <citation type="submission" date="2021-06" db="EMBL/GenBank/DDBJ databases">
        <authorList>
            <person name="Kallberg Y."/>
            <person name="Tangrot J."/>
            <person name="Rosling A."/>
        </authorList>
    </citation>
    <scope>NUCLEOTIDE SEQUENCE [LARGE SCALE GENOMIC DNA]</scope>
    <source>
        <strain evidence="1 2">120-4 pot B 10/14</strain>
    </source>
</reference>
<dbReference type="Proteomes" id="UP000789901">
    <property type="component" value="Unassembled WGS sequence"/>
</dbReference>
<proteinExistence type="predicted"/>
<comment type="caution">
    <text evidence="1">The sequence shown here is derived from an EMBL/GenBank/DDBJ whole genome shotgun (WGS) entry which is preliminary data.</text>
</comment>
<protein>
    <submittedName>
        <fullName evidence="1">25313_t:CDS:1</fullName>
    </submittedName>
</protein>
<keyword evidence="2" id="KW-1185">Reference proteome</keyword>
<dbReference type="EMBL" id="CAJVQB010011932">
    <property type="protein sequence ID" value="CAG8751533.1"/>
    <property type="molecule type" value="Genomic_DNA"/>
</dbReference>
<organism evidence="1 2">
    <name type="scientific">Gigaspora margarita</name>
    <dbReference type="NCBI Taxonomy" id="4874"/>
    <lineage>
        <taxon>Eukaryota</taxon>
        <taxon>Fungi</taxon>
        <taxon>Fungi incertae sedis</taxon>
        <taxon>Mucoromycota</taxon>
        <taxon>Glomeromycotina</taxon>
        <taxon>Glomeromycetes</taxon>
        <taxon>Diversisporales</taxon>
        <taxon>Gigasporaceae</taxon>
        <taxon>Gigaspora</taxon>
    </lineage>
</organism>
<evidence type="ECO:0000313" key="2">
    <source>
        <dbReference type="Proteomes" id="UP000789901"/>
    </source>
</evidence>
<sequence>MNSTHKSMLHIHSLLPLDWDLLNIGHCYAVSAAGALKFIKLFAELYLPLDLQLISKIEEGVLKSYSVNPASIIQINDNPSDVSPGADFLE</sequence>
<name>A0ABN7VC52_GIGMA</name>
<evidence type="ECO:0000313" key="1">
    <source>
        <dbReference type="EMBL" id="CAG8751533.1"/>
    </source>
</evidence>
<accession>A0ABN7VC52</accession>
<gene>
    <name evidence="1" type="ORF">GMARGA_LOCUS16444</name>
</gene>